<dbReference type="Pfam" id="PF08340">
    <property type="entry name" value="YicC-like_C"/>
    <property type="match status" value="1"/>
</dbReference>
<dbReference type="EMBL" id="QENZ01000003">
    <property type="protein sequence ID" value="PVX52637.1"/>
    <property type="molecule type" value="Genomic_DNA"/>
</dbReference>
<feature type="domain" description="Endoribonuclease YicC-like C-terminal" evidence="7">
    <location>
        <begin position="173"/>
        <end position="290"/>
    </location>
</feature>
<evidence type="ECO:0000313" key="8">
    <source>
        <dbReference type="EMBL" id="PVX52637.1"/>
    </source>
</evidence>
<keyword evidence="3" id="KW-0255">Endonuclease</keyword>
<gene>
    <name evidence="8" type="ORF">C7377_0966</name>
</gene>
<evidence type="ECO:0000313" key="9">
    <source>
        <dbReference type="Proteomes" id="UP000251835"/>
    </source>
</evidence>
<sequence length="291" mass="33942">MILSMTGFGKAEDNFSNKNVSLEIRALNSKQIDIYTRIPSDYKDKDLEIRNFLKDELIRGKIDFTLTISTQEGVGNTTINRDLAKEYFNELKGLSKDLGVDLSTENIIATLLKMPEVLTAKQKDITETEWNLLWHVIGEAVRRLHKFRQQEGQSLQEDLLENVTTIERLLDEVEQYEPERIETVKLRLQEQLKGLNIEVDKERFEQELIYYLEKLDINEEKVRLRNHCHYFRETVNSNEQSVGKKLGFIAQEMGREINTLGSKANHMNIQQLVVQMKEALEKIKEQTLNVL</sequence>
<evidence type="ECO:0000256" key="5">
    <source>
        <dbReference type="ARBA" id="ARBA00035648"/>
    </source>
</evidence>
<evidence type="ECO:0000256" key="3">
    <source>
        <dbReference type="ARBA" id="ARBA00022759"/>
    </source>
</evidence>
<evidence type="ECO:0000256" key="1">
    <source>
        <dbReference type="ARBA" id="ARBA00001968"/>
    </source>
</evidence>
<dbReference type="PANTHER" id="PTHR30636">
    <property type="entry name" value="UPF0701 PROTEIN YICC"/>
    <property type="match status" value="1"/>
</dbReference>
<dbReference type="OrthoDB" id="9771229at2"/>
<keyword evidence="9" id="KW-1185">Reference proteome</keyword>
<evidence type="ECO:0000259" key="6">
    <source>
        <dbReference type="Pfam" id="PF03755"/>
    </source>
</evidence>
<evidence type="ECO:0000259" key="7">
    <source>
        <dbReference type="Pfam" id="PF08340"/>
    </source>
</evidence>
<dbReference type="InterPro" id="IPR013551">
    <property type="entry name" value="YicC-like_C"/>
</dbReference>
<dbReference type="AlphaFoldDB" id="A0A7L4UTE2"/>
<evidence type="ECO:0000256" key="4">
    <source>
        <dbReference type="ARBA" id="ARBA00022801"/>
    </source>
</evidence>
<keyword evidence="4" id="KW-0378">Hydrolase</keyword>
<protein>
    <submittedName>
        <fullName evidence="8">Uncharacterized protein (TIGR00255 family)</fullName>
    </submittedName>
</protein>
<dbReference type="GO" id="GO:0004521">
    <property type="term" value="F:RNA endonuclease activity"/>
    <property type="evidence" value="ECO:0007669"/>
    <property type="project" value="InterPro"/>
</dbReference>
<reference evidence="8 9" key="1">
    <citation type="submission" date="2018-05" db="EMBL/GenBank/DDBJ databases">
        <title>Genomic Encyclopedia of Type Strains, Phase IV (KMG-IV): sequencing the most valuable type-strain genomes for metagenomic binning, comparative biology and taxonomic classification.</title>
        <authorList>
            <person name="Goeker M."/>
        </authorList>
    </citation>
    <scope>NUCLEOTIDE SEQUENCE [LARGE SCALE GENOMIC DNA]</scope>
    <source>
        <strain evidence="8 9">DSM 28579</strain>
    </source>
</reference>
<comment type="cofactor">
    <cofactor evidence="1">
        <name>a divalent metal cation</name>
        <dbReference type="ChEBI" id="CHEBI:60240"/>
    </cofactor>
</comment>
<dbReference type="InterPro" id="IPR005229">
    <property type="entry name" value="YicC/YloC-like"/>
</dbReference>
<feature type="domain" description="Endoribonuclease YicC-like N-terminal" evidence="6">
    <location>
        <begin position="2"/>
        <end position="156"/>
    </location>
</feature>
<dbReference type="RefSeq" id="WP_116496163.1">
    <property type="nucleotide sequence ID" value="NZ_QENZ01000003.1"/>
</dbReference>
<proteinExistence type="inferred from homology"/>
<accession>A0A7L4UTE2</accession>
<dbReference type="PANTHER" id="PTHR30636:SF3">
    <property type="entry name" value="UPF0701 PROTEIN YICC"/>
    <property type="match status" value="1"/>
</dbReference>
<dbReference type="InterPro" id="IPR013527">
    <property type="entry name" value="YicC-like_N"/>
</dbReference>
<dbReference type="Proteomes" id="UP000251835">
    <property type="component" value="Unassembled WGS sequence"/>
</dbReference>
<dbReference type="GO" id="GO:0016787">
    <property type="term" value="F:hydrolase activity"/>
    <property type="evidence" value="ECO:0007669"/>
    <property type="project" value="UniProtKB-KW"/>
</dbReference>
<name>A0A7L4UTE2_BALHA</name>
<dbReference type="NCBIfam" id="TIGR00255">
    <property type="entry name" value="YicC/YloC family endoribonuclease"/>
    <property type="match status" value="1"/>
</dbReference>
<comment type="similarity">
    <text evidence="5">Belongs to the YicC/YloC family.</text>
</comment>
<dbReference type="Pfam" id="PF03755">
    <property type="entry name" value="YicC-like_N"/>
    <property type="match status" value="1"/>
</dbReference>
<keyword evidence="2" id="KW-0540">Nuclease</keyword>
<comment type="caution">
    <text evidence="8">The sequence shown here is derived from an EMBL/GenBank/DDBJ whole genome shotgun (WGS) entry which is preliminary data.</text>
</comment>
<evidence type="ECO:0000256" key="2">
    <source>
        <dbReference type="ARBA" id="ARBA00022722"/>
    </source>
</evidence>
<organism evidence="8 9">
    <name type="scientific">Balneicella halophila</name>
    <dbReference type="NCBI Taxonomy" id="1537566"/>
    <lineage>
        <taxon>Bacteria</taxon>
        <taxon>Pseudomonadati</taxon>
        <taxon>Bacteroidota</taxon>
        <taxon>Bacteroidia</taxon>
        <taxon>Bacteroidales</taxon>
        <taxon>Balneicellaceae</taxon>
        <taxon>Balneicella</taxon>
    </lineage>
</organism>